<evidence type="ECO:0000256" key="3">
    <source>
        <dbReference type="ARBA" id="ARBA00022106"/>
    </source>
</evidence>
<dbReference type="PANTHER" id="PTHR43823:SF3">
    <property type="entry name" value="MULTIDRUG EXPORT PROTEIN MEPA"/>
    <property type="match status" value="1"/>
</dbReference>
<dbReference type="CDD" id="cd13143">
    <property type="entry name" value="MATE_MepA_like"/>
    <property type="match status" value="1"/>
</dbReference>
<evidence type="ECO:0000313" key="12">
    <source>
        <dbReference type="Proteomes" id="UP000430345"/>
    </source>
</evidence>
<feature type="transmembrane region" description="Helical" evidence="10">
    <location>
        <begin position="418"/>
        <end position="437"/>
    </location>
</feature>
<comment type="subcellular location">
    <subcellularLocation>
        <location evidence="1">Cell membrane</location>
        <topology evidence="1">Multi-pass membrane protein</topology>
    </subcellularLocation>
</comment>
<feature type="transmembrane region" description="Helical" evidence="10">
    <location>
        <begin position="21"/>
        <end position="44"/>
    </location>
</feature>
<feature type="transmembrane region" description="Helical" evidence="10">
    <location>
        <begin position="96"/>
        <end position="116"/>
    </location>
</feature>
<dbReference type="InterPro" id="IPR002528">
    <property type="entry name" value="MATE_fam"/>
</dbReference>
<dbReference type="Proteomes" id="UP000430345">
    <property type="component" value="Unassembled WGS sequence"/>
</dbReference>
<dbReference type="InterPro" id="IPR048279">
    <property type="entry name" value="MdtK-like"/>
</dbReference>
<reference evidence="11 12" key="1">
    <citation type="submission" date="2019-10" db="EMBL/GenBank/DDBJ databases">
        <title>The Genome Sequence of Clostridium tarantellae Isolated from Fish Brain.</title>
        <authorList>
            <person name="Bano L."/>
            <person name="Kiel M."/>
            <person name="Sales G."/>
            <person name="Doxey A.C."/>
            <person name="Mansfield M.J."/>
            <person name="Schiavone M."/>
            <person name="Rossetto O."/>
            <person name="Pirazzini M."/>
            <person name="Dobrindt U."/>
            <person name="Montecucco C."/>
        </authorList>
    </citation>
    <scope>NUCLEOTIDE SEQUENCE [LARGE SCALE GENOMIC DNA]</scope>
    <source>
        <strain evidence="11 12">DSM 3997</strain>
    </source>
</reference>
<protein>
    <recommendedName>
        <fullName evidence="3">Multidrug export protein MepA</fullName>
    </recommendedName>
</protein>
<keyword evidence="9" id="KW-0046">Antibiotic resistance</keyword>
<name>A0A6I1ML48_9CLOT</name>
<dbReference type="InterPro" id="IPR045070">
    <property type="entry name" value="MATE_MepA-like"/>
</dbReference>
<comment type="similarity">
    <text evidence="2">Belongs to the multi antimicrobial extrusion (MATE) (TC 2.A.66.1) family. MepA subfamily.</text>
</comment>
<feature type="transmembrane region" description="Helical" evidence="10">
    <location>
        <begin position="272"/>
        <end position="292"/>
    </location>
</feature>
<dbReference type="GO" id="GO:0015297">
    <property type="term" value="F:antiporter activity"/>
    <property type="evidence" value="ECO:0007669"/>
    <property type="project" value="InterPro"/>
</dbReference>
<organism evidence="11 12">
    <name type="scientific">Clostridium tarantellae</name>
    <dbReference type="NCBI Taxonomy" id="39493"/>
    <lineage>
        <taxon>Bacteria</taxon>
        <taxon>Bacillati</taxon>
        <taxon>Bacillota</taxon>
        <taxon>Clostridia</taxon>
        <taxon>Eubacteriales</taxon>
        <taxon>Clostridiaceae</taxon>
        <taxon>Clostridium</taxon>
    </lineage>
</organism>
<keyword evidence="5" id="KW-1003">Cell membrane</keyword>
<feature type="transmembrane region" description="Helical" evidence="10">
    <location>
        <begin position="391"/>
        <end position="412"/>
    </location>
</feature>
<dbReference type="PIRSF" id="PIRSF006603">
    <property type="entry name" value="DinF"/>
    <property type="match status" value="1"/>
</dbReference>
<feature type="transmembrane region" description="Helical" evidence="10">
    <location>
        <begin position="167"/>
        <end position="188"/>
    </location>
</feature>
<dbReference type="OrthoDB" id="305360at2"/>
<keyword evidence="6 10" id="KW-0812">Transmembrane</keyword>
<evidence type="ECO:0000313" key="11">
    <source>
        <dbReference type="EMBL" id="MPQ44226.1"/>
    </source>
</evidence>
<proteinExistence type="inferred from homology"/>
<keyword evidence="7 10" id="KW-1133">Transmembrane helix</keyword>
<evidence type="ECO:0000256" key="1">
    <source>
        <dbReference type="ARBA" id="ARBA00004651"/>
    </source>
</evidence>
<feature type="transmembrane region" description="Helical" evidence="10">
    <location>
        <begin position="238"/>
        <end position="260"/>
    </location>
</feature>
<dbReference type="Pfam" id="PF01554">
    <property type="entry name" value="MatE"/>
    <property type="match status" value="2"/>
</dbReference>
<evidence type="ECO:0000256" key="6">
    <source>
        <dbReference type="ARBA" id="ARBA00022692"/>
    </source>
</evidence>
<accession>A0A6I1ML48</accession>
<evidence type="ECO:0000256" key="10">
    <source>
        <dbReference type="SAM" id="Phobius"/>
    </source>
</evidence>
<evidence type="ECO:0000256" key="7">
    <source>
        <dbReference type="ARBA" id="ARBA00022989"/>
    </source>
</evidence>
<dbReference type="AlphaFoldDB" id="A0A6I1ML48"/>
<evidence type="ECO:0000256" key="8">
    <source>
        <dbReference type="ARBA" id="ARBA00023136"/>
    </source>
</evidence>
<gene>
    <name evidence="11" type="ORF">GBZ86_10685</name>
</gene>
<keyword evidence="4" id="KW-0813">Transport</keyword>
<feature type="transmembrane region" description="Helical" evidence="10">
    <location>
        <begin position="194"/>
        <end position="217"/>
    </location>
</feature>
<feature type="transmembrane region" description="Helical" evidence="10">
    <location>
        <begin position="64"/>
        <end position="84"/>
    </location>
</feature>
<comment type="caution">
    <text evidence="11">The sequence shown here is derived from an EMBL/GenBank/DDBJ whole genome shotgun (WGS) entry which is preliminary data.</text>
</comment>
<dbReference type="GO" id="GO:0042910">
    <property type="term" value="F:xenobiotic transmembrane transporter activity"/>
    <property type="evidence" value="ECO:0007669"/>
    <property type="project" value="InterPro"/>
</dbReference>
<dbReference type="PANTHER" id="PTHR43823">
    <property type="entry name" value="SPORULATION PROTEIN YKVU"/>
    <property type="match status" value="1"/>
</dbReference>
<evidence type="ECO:0000256" key="4">
    <source>
        <dbReference type="ARBA" id="ARBA00022448"/>
    </source>
</evidence>
<feature type="transmembrane region" description="Helical" evidence="10">
    <location>
        <begin position="323"/>
        <end position="346"/>
    </location>
</feature>
<dbReference type="InterPro" id="IPR051327">
    <property type="entry name" value="MATE_MepA_subfamily"/>
</dbReference>
<keyword evidence="12" id="KW-1185">Reference proteome</keyword>
<feature type="transmembrane region" description="Helical" evidence="10">
    <location>
        <begin position="366"/>
        <end position="384"/>
    </location>
</feature>
<sequence>MNNSNEFNYNKIYLRKKFLHYLLPSVAAMWVFSIYTMVDGIFVSKGVGSNALAAVNISMPFVNFIFAISMLFSTGVSTIIAIYLGKKNYKKANQVFSFNMVCMILCSIFILIMGFLNIKKLALFLGATETTLPLVISYLKIIILFNGFFIISYCLEVLTKTDGFPYLAIIGMIIAAGTNIILDYIVVIKLNWGIKGAALATGFSQMVSCFFFLKHFLSSNSKIKFTKFKISLKTLKRILSIGFPDAITELTSGIVILMFNQSILKYIGENGIITYSVITYINTLVLMTMIGITQGMQPLSSYYYGKEDSKTVLNLLKMSFKTVAIVSTFSFLISILFTKNIVSIFISSSDINLFKYTVDSFRKFSISFLILGFNILISGFCASVEKPFNATIISISRGLIIILLVLFSMVAIFGGEAIWYVTIISETICLIISLVVLKNTID</sequence>
<dbReference type="RefSeq" id="WP_152890516.1">
    <property type="nucleotide sequence ID" value="NZ_WHJC01000172.1"/>
</dbReference>
<feature type="transmembrane region" description="Helical" evidence="10">
    <location>
        <begin position="136"/>
        <end position="155"/>
    </location>
</feature>
<evidence type="ECO:0000256" key="9">
    <source>
        <dbReference type="ARBA" id="ARBA00023251"/>
    </source>
</evidence>
<evidence type="ECO:0000256" key="2">
    <source>
        <dbReference type="ARBA" id="ARBA00008417"/>
    </source>
</evidence>
<keyword evidence="8 10" id="KW-0472">Membrane</keyword>
<dbReference type="GO" id="GO:0046677">
    <property type="term" value="P:response to antibiotic"/>
    <property type="evidence" value="ECO:0007669"/>
    <property type="project" value="UniProtKB-KW"/>
</dbReference>
<dbReference type="GO" id="GO:0005886">
    <property type="term" value="C:plasma membrane"/>
    <property type="evidence" value="ECO:0007669"/>
    <property type="project" value="UniProtKB-SubCell"/>
</dbReference>
<evidence type="ECO:0000256" key="5">
    <source>
        <dbReference type="ARBA" id="ARBA00022475"/>
    </source>
</evidence>
<dbReference type="EMBL" id="WHJC01000172">
    <property type="protein sequence ID" value="MPQ44226.1"/>
    <property type="molecule type" value="Genomic_DNA"/>
</dbReference>